<dbReference type="SUPFAM" id="SSF51735">
    <property type="entry name" value="NAD(P)-binding Rossmann-fold domains"/>
    <property type="match status" value="1"/>
</dbReference>
<sequence>MTKVIWITGATSGFGLAVTLKLLRETEHVICVSARSKDKSQWLSEQGAHSYRCDMSNYEQIQQTVKGITSDHGRIDVVCCNAGYGVYGPIEAVPHDAMVKQFEVNVFGVVDCIREVLPQMRARRSGRIVLTSSSAAYVSSAGMGYYASTKHSIKAIGTALRQEVKPFNIEVSMIEPGVVKTAFKDRAMENQYVDSSPKDYQQKMQQVKRFMLNSMEKAPTVERTRNQMIHAILDDKPRAIYKSTASSHILCNLSKWAPPKIYDTIINKGVEILSK</sequence>
<dbReference type="InterPro" id="IPR020904">
    <property type="entry name" value="Sc_DH/Rdtase_CS"/>
</dbReference>
<evidence type="ECO:0000256" key="2">
    <source>
        <dbReference type="ARBA" id="ARBA00023002"/>
    </source>
</evidence>
<dbReference type="Pfam" id="PF00106">
    <property type="entry name" value="adh_short"/>
    <property type="match status" value="1"/>
</dbReference>
<dbReference type="InterPro" id="IPR051911">
    <property type="entry name" value="SDR_oxidoreductase"/>
</dbReference>
<dbReference type="OrthoDB" id="9775296at2"/>
<accession>A0A3N5BFX3</accession>
<comment type="similarity">
    <text evidence="1">Belongs to the short-chain dehydrogenases/reductases (SDR) family.</text>
</comment>
<comment type="caution">
    <text evidence="3">The sequence shown here is derived from an EMBL/GenBank/DDBJ whole genome shotgun (WGS) entry which is preliminary data.</text>
</comment>
<name>A0A3N5BFX3_9BACL</name>
<organism evidence="3 4">
    <name type="scientific">Abyssicoccus albus</name>
    <dbReference type="NCBI Taxonomy" id="1817405"/>
    <lineage>
        <taxon>Bacteria</taxon>
        <taxon>Bacillati</taxon>
        <taxon>Bacillota</taxon>
        <taxon>Bacilli</taxon>
        <taxon>Bacillales</taxon>
        <taxon>Abyssicoccaceae</taxon>
    </lineage>
</organism>
<dbReference type="PANTHER" id="PTHR43976">
    <property type="entry name" value="SHORT CHAIN DEHYDROGENASE"/>
    <property type="match status" value="1"/>
</dbReference>
<dbReference type="Proteomes" id="UP000277108">
    <property type="component" value="Unassembled WGS sequence"/>
</dbReference>
<dbReference type="GO" id="GO:0016491">
    <property type="term" value="F:oxidoreductase activity"/>
    <property type="evidence" value="ECO:0007669"/>
    <property type="project" value="UniProtKB-KW"/>
</dbReference>
<keyword evidence="4" id="KW-1185">Reference proteome</keyword>
<dbReference type="AlphaFoldDB" id="A0A3N5BFX3"/>
<proteinExistence type="inferred from homology"/>
<dbReference type="PRINTS" id="PR00081">
    <property type="entry name" value="GDHRDH"/>
</dbReference>
<evidence type="ECO:0000256" key="1">
    <source>
        <dbReference type="ARBA" id="ARBA00006484"/>
    </source>
</evidence>
<dbReference type="PROSITE" id="PS00061">
    <property type="entry name" value="ADH_SHORT"/>
    <property type="match status" value="1"/>
</dbReference>
<keyword evidence="2" id="KW-0560">Oxidoreductase</keyword>
<gene>
    <name evidence="3" type="ORF">EDD62_1265</name>
</gene>
<evidence type="ECO:0000313" key="4">
    <source>
        <dbReference type="Proteomes" id="UP000277108"/>
    </source>
</evidence>
<protein>
    <submittedName>
        <fullName evidence="3">Short-subunit dehydrogenase</fullName>
    </submittedName>
</protein>
<dbReference type="InterPro" id="IPR002347">
    <property type="entry name" value="SDR_fam"/>
</dbReference>
<dbReference type="EMBL" id="RKRK01000003">
    <property type="protein sequence ID" value="RPF56614.1"/>
    <property type="molecule type" value="Genomic_DNA"/>
</dbReference>
<dbReference type="RefSeq" id="WP_123807957.1">
    <property type="nucleotide sequence ID" value="NZ_RKRK01000003.1"/>
</dbReference>
<dbReference type="InterPro" id="IPR036291">
    <property type="entry name" value="NAD(P)-bd_dom_sf"/>
</dbReference>
<reference evidence="3 4" key="1">
    <citation type="submission" date="2018-11" db="EMBL/GenBank/DDBJ databases">
        <title>Genomic Encyclopedia of Type Strains, Phase IV (KMG-IV): sequencing the most valuable type-strain genomes for metagenomic binning, comparative biology and taxonomic classification.</title>
        <authorList>
            <person name="Goeker M."/>
        </authorList>
    </citation>
    <scope>NUCLEOTIDE SEQUENCE [LARGE SCALE GENOMIC DNA]</scope>
    <source>
        <strain evidence="3 4">DSM 29158</strain>
    </source>
</reference>
<dbReference type="Gene3D" id="3.40.50.720">
    <property type="entry name" value="NAD(P)-binding Rossmann-like Domain"/>
    <property type="match status" value="1"/>
</dbReference>
<evidence type="ECO:0000313" key="3">
    <source>
        <dbReference type="EMBL" id="RPF56614.1"/>
    </source>
</evidence>
<dbReference type="PANTHER" id="PTHR43976:SF16">
    <property type="entry name" value="SHORT-CHAIN DEHYDROGENASE_REDUCTASE FAMILY PROTEIN"/>
    <property type="match status" value="1"/>
</dbReference>